<feature type="transmembrane region" description="Helical" evidence="8">
    <location>
        <begin position="175"/>
        <end position="193"/>
    </location>
</feature>
<protein>
    <submittedName>
        <fullName evidence="9">Alpha-1,2-mannosyltransferase</fullName>
        <ecNumber evidence="9">2.4.1.-</ecNumber>
    </submittedName>
</protein>
<organism evidence="9 10">
    <name type="scientific">Catenuloplanes indicus</name>
    <dbReference type="NCBI Taxonomy" id="137267"/>
    <lineage>
        <taxon>Bacteria</taxon>
        <taxon>Bacillati</taxon>
        <taxon>Actinomycetota</taxon>
        <taxon>Actinomycetes</taxon>
        <taxon>Micromonosporales</taxon>
        <taxon>Micromonosporaceae</taxon>
        <taxon>Catenuloplanes</taxon>
    </lineage>
</organism>
<keyword evidence="4 8" id="KW-0812">Transmembrane</keyword>
<evidence type="ECO:0000313" key="9">
    <source>
        <dbReference type="EMBL" id="MDQ0363946.1"/>
    </source>
</evidence>
<keyword evidence="2" id="KW-1003">Cell membrane</keyword>
<evidence type="ECO:0000256" key="7">
    <source>
        <dbReference type="ARBA" id="ARBA00024033"/>
    </source>
</evidence>
<comment type="caution">
    <text evidence="9">The sequence shown here is derived from an EMBL/GenBank/DDBJ whole genome shotgun (WGS) entry which is preliminary data.</text>
</comment>
<feature type="transmembrane region" description="Helical" evidence="8">
    <location>
        <begin position="147"/>
        <end position="168"/>
    </location>
</feature>
<feature type="transmembrane region" description="Helical" evidence="8">
    <location>
        <begin position="333"/>
        <end position="351"/>
    </location>
</feature>
<evidence type="ECO:0000256" key="3">
    <source>
        <dbReference type="ARBA" id="ARBA00022679"/>
    </source>
</evidence>
<dbReference type="Pfam" id="PF09594">
    <property type="entry name" value="GT87"/>
    <property type="match status" value="1"/>
</dbReference>
<name>A0AAE4AVR7_9ACTN</name>
<evidence type="ECO:0000256" key="6">
    <source>
        <dbReference type="ARBA" id="ARBA00023136"/>
    </source>
</evidence>
<keyword evidence="10" id="KW-1185">Reference proteome</keyword>
<reference evidence="9 10" key="1">
    <citation type="submission" date="2023-07" db="EMBL/GenBank/DDBJ databases">
        <title>Sequencing the genomes of 1000 actinobacteria strains.</title>
        <authorList>
            <person name="Klenk H.-P."/>
        </authorList>
    </citation>
    <scope>NUCLEOTIDE SEQUENCE [LARGE SCALE GENOMIC DNA]</scope>
    <source>
        <strain evidence="9 10">DSM 44709</strain>
    </source>
</reference>
<dbReference type="AlphaFoldDB" id="A0AAE4AVR7"/>
<feature type="transmembrane region" description="Helical" evidence="8">
    <location>
        <begin position="263"/>
        <end position="288"/>
    </location>
</feature>
<evidence type="ECO:0000256" key="2">
    <source>
        <dbReference type="ARBA" id="ARBA00022475"/>
    </source>
</evidence>
<evidence type="ECO:0000256" key="5">
    <source>
        <dbReference type="ARBA" id="ARBA00022989"/>
    </source>
</evidence>
<evidence type="ECO:0000256" key="1">
    <source>
        <dbReference type="ARBA" id="ARBA00004651"/>
    </source>
</evidence>
<sequence length="354" mass="36885">MTVLAARTAPRGAVVVAATVAGVVVAQAVAARAGVGWVPGGDLAVYRAAGEAVLAGLSPYEVDLHGYRFVYTPFAAVLLTPLALLVPGAAYWAWTTAAAAGLARYTTAGALLLSPVAATLLLGNVNLLLMAMVLADLLLVRGRARGVLTGLAAGIKLTPLIFIVYLFLIGRIRAGLTAAAAFAGTVAAGFLALPGPSTRYWSGMFLDGSRTRPPGEDAFGTSVRGAVGHLVPGAPTLVWIVLSLIVGVSGLTVAVIAHRRGRVLHAIVLCAVTGLLVSPVTWYSHWVWCLPILAVVRSRVLWVVFALPLPWWIVYVLGLAPVPEHAWWMPVELLYTLTGLALLGTAANWGAGDE</sequence>
<accession>A0AAE4AVR7</accession>
<dbReference type="EMBL" id="JAUSUZ010000001">
    <property type="protein sequence ID" value="MDQ0363946.1"/>
    <property type="molecule type" value="Genomic_DNA"/>
</dbReference>
<dbReference type="EC" id="2.4.1.-" evidence="9"/>
<comment type="similarity">
    <text evidence="7">Belongs to the glycosyltransferase 87 family.</text>
</comment>
<keyword evidence="6 8" id="KW-0472">Membrane</keyword>
<dbReference type="RefSeq" id="WP_307234965.1">
    <property type="nucleotide sequence ID" value="NZ_JAUSUZ010000001.1"/>
</dbReference>
<feature type="transmembrane region" description="Helical" evidence="8">
    <location>
        <begin position="69"/>
        <end position="94"/>
    </location>
</feature>
<gene>
    <name evidence="9" type="ORF">J2S42_000615</name>
</gene>
<feature type="transmembrane region" description="Helical" evidence="8">
    <location>
        <begin position="106"/>
        <end position="135"/>
    </location>
</feature>
<dbReference type="InterPro" id="IPR018584">
    <property type="entry name" value="GT87"/>
</dbReference>
<comment type="subcellular location">
    <subcellularLocation>
        <location evidence="1">Cell membrane</location>
        <topology evidence="1">Multi-pass membrane protein</topology>
    </subcellularLocation>
</comment>
<dbReference type="GO" id="GO:0016758">
    <property type="term" value="F:hexosyltransferase activity"/>
    <property type="evidence" value="ECO:0007669"/>
    <property type="project" value="InterPro"/>
</dbReference>
<keyword evidence="5 8" id="KW-1133">Transmembrane helix</keyword>
<evidence type="ECO:0000256" key="8">
    <source>
        <dbReference type="SAM" id="Phobius"/>
    </source>
</evidence>
<feature type="transmembrane region" description="Helical" evidence="8">
    <location>
        <begin position="300"/>
        <end position="321"/>
    </location>
</feature>
<proteinExistence type="inferred from homology"/>
<evidence type="ECO:0000256" key="4">
    <source>
        <dbReference type="ARBA" id="ARBA00022692"/>
    </source>
</evidence>
<dbReference type="GO" id="GO:0005886">
    <property type="term" value="C:plasma membrane"/>
    <property type="evidence" value="ECO:0007669"/>
    <property type="project" value="UniProtKB-SubCell"/>
</dbReference>
<keyword evidence="3 9" id="KW-0808">Transferase</keyword>
<evidence type="ECO:0000313" key="10">
    <source>
        <dbReference type="Proteomes" id="UP001240236"/>
    </source>
</evidence>
<keyword evidence="9" id="KW-0328">Glycosyltransferase</keyword>
<dbReference type="Proteomes" id="UP001240236">
    <property type="component" value="Unassembled WGS sequence"/>
</dbReference>
<feature type="transmembrane region" description="Helical" evidence="8">
    <location>
        <begin position="237"/>
        <end position="256"/>
    </location>
</feature>